<organism evidence="1 2">
    <name type="scientific">Peronospora matthiolae</name>
    <dbReference type="NCBI Taxonomy" id="2874970"/>
    <lineage>
        <taxon>Eukaryota</taxon>
        <taxon>Sar</taxon>
        <taxon>Stramenopiles</taxon>
        <taxon>Oomycota</taxon>
        <taxon>Peronosporomycetes</taxon>
        <taxon>Peronosporales</taxon>
        <taxon>Peronosporaceae</taxon>
        <taxon>Peronospora</taxon>
    </lineage>
</organism>
<dbReference type="EMBL" id="CAKLBY020000111">
    <property type="protein sequence ID" value="CAK7927577.1"/>
    <property type="molecule type" value="Genomic_DNA"/>
</dbReference>
<evidence type="ECO:0000313" key="1">
    <source>
        <dbReference type="EMBL" id="CAK7927577.1"/>
    </source>
</evidence>
<comment type="caution">
    <text evidence="1">The sequence shown here is derived from an EMBL/GenBank/DDBJ whole genome shotgun (WGS) entry which is preliminary data.</text>
</comment>
<sequence>MSGSDGGGDFTMCIYQRVNFASLAAERVHPAFVSAVFIQRYKLTIQLQYLESQIVDLKQSNRNYAQRFFCSAMAAPPTPHPSATSMNSWG</sequence>
<evidence type="ECO:0000313" key="2">
    <source>
        <dbReference type="Proteomes" id="UP001162060"/>
    </source>
</evidence>
<protein>
    <recommendedName>
        <fullName evidence="3">LOB domain-containing protein</fullName>
    </recommendedName>
</protein>
<reference evidence="1" key="1">
    <citation type="submission" date="2024-01" db="EMBL/GenBank/DDBJ databases">
        <authorList>
            <person name="Webb A."/>
        </authorList>
    </citation>
    <scope>NUCLEOTIDE SEQUENCE</scope>
    <source>
        <strain evidence="1">Pm1</strain>
    </source>
</reference>
<accession>A0AAV1U274</accession>
<dbReference type="Proteomes" id="UP001162060">
    <property type="component" value="Unassembled WGS sequence"/>
</dbReference>
<gene>
    <name evidence="1" type="ORF">PM001_LOCUS12727</name>
</gene>
<name>A0AAV1U274_9STRA</name>
<dbReference type="AlphaFoldDB" id="A0AAV1U274"/>
<evidence type="ECO:0008006" key="3">
    <source>
        <dbReference type="Google" id="ProtNLM"/>
    </source>
</evidence>
<proteinExistence type="predicted"/>